<dbReference type="SUPFAM" id="SSF55785">
    <property type="entry name" value="PYP-like sensor domain (PAS domain)"/>
    <property type="match status" value="1"/>
</dbReference>
<dbReference type="EMBL" id="JAGGKV010000002">
    <property type="protein sequence ID" value="MBP1962159.1"/>
    <property type="molecule type" value="Genomic_DNA"/>
</dbReference>
<feature type="transmembrane region" description="Helical" evidence="1">
    <location>
        <begin position="12"/>
        <end position="33"/>
    </location>
</feature>
<evidence type="ECO:0000256" key="1">
    <source>
        <dbReference type="PROSITE-ProRule" id="PRU00244"/>
    </source>
</evidence>
<gene>
    <name evidence="4" type="ORF">J2Z65_001357</name>
</gene>
<dbReference type="Pfam" id="PF13426">
    <property type="entry name" value="PAS_9"/>
    <property type="match status" value="1"/>
</dbReference>
<dbReference type="Pfam" id="PF03707">
    <property type="entry name" value="MHYT"/>
    <property type="match status" value="2"/>
</dbReference>
<protein>
    <submittedName>
        <fullName evidence="4">PAS domain S-box-containing protein</fullName>
    </submittedName>
</protein>
<dbReference type="Gene3D" id="3.30.450.20">
    <property type="entry name" value="PAS domain"/>
    <property type="match status" value="1"/>
</dbReference>
<keyword evidence="5" id="KW-1185">Reference proteome</keyword>
<keyword evidence="1" id="KW-0812">Transmembrane</keyword>
<accession>A0ABS4HU71</accession>
<feature type="transmembrane region" description="Helical" evidence="1">
    <location>
        <begin position="212"/>
        <end position="235"/>
    </location>
</feature>
<evidence type="ECO:0000313" key="5">
    <source>
        <dbReference type="Proteomes" id="UP001519344"/>
    </source>
</evidence>
<dbReference type="Proteomes" id="UP001519344">
    <property type="component" value="Unassembled WGS sequence"/>
</dbReference>
<keyword evidence="1" id="KW-0472">Membrane</keyword>
<feature type="transmembrane region" description="Helical" evidence="1">
    <location>
        <begin position="139"/>
        <end position="161"/>
    </location>
</feature>
<reference evidence="4 5" key="1">
    <citation type="submission" date="2021-03" db="EMBL/GenBank/DDBJ databases">
        <title>Genomic Encyclopedia of Type Strains, Phase IV (KMG-IV): sequencing the most valuable type-strain genomes for metagenomic binning, comparative biology and taxonomic classification.</title>
        <authorList>
            <person name="Goeker M."/>
        </authorList>
    </citation>
    <scope>NUCLEOTIDE SEQUENCE [LARGE SCALE GENOMIC DNA]</scope>
    <source>
        <strain evidence="4 5">DSM 24950</strain>
    </source>
</reference>
<dbReference type="SMART" id="SM00091">
    <property type="entry name" value="PAS"/>
    <property type="match status" value="1"/>
</dbReference>
<dbReference type="PROSITE" id="PS50112">
    <property type="entry name" value="PAS"/>
    <property type="match status" value="1"/>
</dbReference>
<proteinExistence type="predicted"/>
<dbReference type="InterPro" id="IPR000014">
    <property type="entry name" value="PAS"/>
</dbReference>
<evidence type="ECO:0000259" key="2">
    <source>
        <dbReference type="PROSITE" id="PS50112"/>
    </source>
</evidence>
<dbReference type="NCBIfam" id="TIGR00229">
    <property type="entry name" value="sensory_box"/>
    <property type="match status" value="1"/>
</dbReference>
<dbReference type="PANTHER" id="PTHR35152:SF1">
    <property type="entry name" value="DOMAIN SIGNALLING PROTEIN, PUTATIVE (AFU_ORTHOLOGUE AFUA_5G11310)-RELATED"/>
    <property type="match status" value="1"/>
</dbReference>
<feature type="transmembrane region" description="Helical" evidence="1">
    <location>
        <begin position="111"/>
        <end position="133"/>
    </location>
</feature>
<feature type="domain" description="PAS" evidence="2">
    <location>
        <begin position="244"/>
        <end position="316"/>
    </location>
</feature>
<dbReference type="InterPro" id="IPR005330">
    <property type="entry name" value="MHYT_dom"/>
</dbReference>
<evidence type="ECO:0000313" key="4">
    <source>
        <dbReference type="EMBL" id="MBP1962159.1"/>
    </source>
</evidence>
<sequence length="372" mass="40619">MHLADTQRYGLYLVLLALVIMILASYTSLNLTRRIAVSSAWAQKLWISCSAATLGVGIWSMHFIAMLACPLPIGISYDINTLFTSMAVAVIGSVIGFFVTNCAKKLEIPKFLLGGMFMGLSISGMHFIGMGALHHVEIHYFPIPFVLTIVIAILASIITLYRSANSNQSLLSSALVSSIALTGMHYTGMFAAQMTYPDISLLSTNQEANVDVLVLAMLVAFGTVIFLSICMICSLKIDQKLAEQSTLKATLLDTSIDCIMMFNSRGWIIECNPAAAAAFGYTRKQALSLTMFDFLFPFDRNGEAAASLFQQLARQDTALIGKRIEMLAYRADRSEFPAEITITGFQFKGKQVFAATIRNLAEQCRPTTATAS</sequence>
<feature type="transmembrane region" description="Helical" evidence="1">
    <location>
        <begin position="173"/>
        <end position="192"/>
    </location>
</feature>
<dbReference type="InterPro" id="IPR035965">
    <property type="entry name" value="PAS-like_dom_sf"/>
</dbReference>
<dbReference type="PROSITE" id="PS50924">
    <property type="entry name" value="MHYT"/>
    <property type="match status" value="1"/>
</dbReference>
<feature type="transmembrane region" description="Helical" evidence="1">
    <location>
        <begin position="45"/>
        <end position="73"/>
    </location>
</feature>
<feature type="domain" description="MHYT" evidence="3">
    <location>
        <begin position="9"/>
        <end position="195"/>
    </location>
</feature>
<dbReference type="PANTHER" id="PTHR35152">
    <property type="entry name" value="DOMAIN SIGNALLING PROTEIN, PUTATIVE (AFU_ORTHOLOGUE AFUA_5G11310)-RELATED"/>
    <property type="match status" value="1"/>
</dbReference>
<comment type="caution">
    <text evidence="4">The sequence shown here is derived from an EMBL/GenBank/DDBJ whole genome shotgun (WGS) entry which is preliminary data.</text>
</comment>
<name>A0ABS4HU71_9BACL</name>
<dbReference type="CDD" id="cd00130">
    <property type="entry name" value="PAS"/>
    <property type="match status" value="1"/>
</dbReference>
<dbReference type="RefSeq" id="WP_167053469.1">
    <property type="nucleotide sequence ID" value="NZ_JAAOZR010000006.1"/>
</dbReference>
<organism evidence="4 5">
    <name type="scientific">Paenibacillus aceris</name>
    <dbReference type="NCBI Taxonomy" id="869555"/>
    <lineage>
        <taxon>Bacteria</taxon>
        <taxon>Bacillati</taxon>
        <taxon>Bacillota</taxon>
        <taxon>Bacilli</taxon>
        <taxon>Bacillales</taxon>
        <taxon>Paenibacillaceae</taxon>
        <taxon>Paenibacillus</taxon>
    </lineage>
</organism>
<keyword evidence="1" id="KW-1133">Transmembrane helix</keyword>
<feature type="transmembrane region" description="Helical" evidence="1">
    <location>
        <begin position="79"/>
        <end position="99"/>
    </location>
</feature>
<evidence type="ECO:0000259" key="3">
    <source>
        <dbReference type="PROSITE" id="PS50924"/>
    </source>
</evidence>